<feature type="transmembrane region" description="Helical" evidence="6">
    <location>
        <begin position="286"/>
        <end position="307"/>
    </location>
</feature>
<comment type="subcellular location">
    <subcellularLocation>
        <location evidence="1">Cell membrane</location>
        <topology evidence="1">Multi-pass membrane protein</topology>
    </subcellularLocation>
</comment>
<evidence type="ECO:0000256" key="6">
    <source>
        <dbReference type="SAM" id="Phobius"/>
    </source>
</evidence>
<keyword evidence="5 6" id="KW-0472">Membrane</keyword>
<dbReference type="Pfam" id="PF02687">
    <property type="entry name" value="FtsX"/>
    <property type="match status" value="2"/>
</dbReference>
<evidence type="ECO:0000256" key="5">
    <source>
        <dbReference type="ARBA" id="ARBA00023136"/>
    </source>
</evidence>
<evidence type="ECO:0000256" key="3">
    <source>
        <dbReference type="ARBA" id="ARBA00022692"/>
    </source>
</evidence>
<proteinExistence type="predicted"/>
<dbReference type="GO" id="GO:0022857">
    <property type="term" value="F:transmembrane transporter activity"/>
    <property type="evidence" value="ECO:0007669"/>
    <property type="project" value="TreeGrafter"/>
</dbReference>
<feature type="transmembrane region" description="Helical" evidence="6">
    <location>
        <begin position="344"/>
        <end position="364"/>
    </location>
</feature>
<dbReference type="PANTHER" id="PTHR30572">
    <property type="entry name" value="MEMBRANE COMPONENT OF TRANSPORTER-RELATED"/>
    <property type="match status" value="1"/>
</dbReference>
<keyword evidence="3 6" id="KW-0812">Transmembrane</keyword>
<feature type="domain" description="MacB-like periplasmic core" evidence="8">
    <location>
        <begin position="20"/>
        <end position="203"/>
    </location>
</feature>
<dbReference type="GO" id="GO:0005886">
    <property type="term" value="C:plasma membrane"/>
    <property type="evidence" value="ECO:0007669"/>
    <property type="project" value="UniProtKB-SubCell"/>
</dbReference>
<dbReference type="InterPro" id="IPR003838">
    <property type="entry name" value="ABC3_permease_C"/>
</dbReference>
<dbReference type="PROSITE" id="PS51257">
    <property type="entry name" value="PROKAR_LIPOPROTEIN"/>
    <property type="match status" value="1"/>
</dbReference>
<keyword evidence="2" id="KW-1003">Cell membrane</keyword>
<feature type="domain" description="ABC3 transporter permease C-terminal" evidence="7">
    <location>
        <begin position="294"/>
        <end position="404"/>
    </location>
</feature>
<dbReference type="InterPro" id="IPR025857">
    <property type="entry name" value="MacB_PCD"/>
</dbReference>
<evidence type="ECO:0000313" key="9">
    <source>
        <dbReference type="EMBL" id="MBB5285555.1"/>
    </source>
</evidence>
<protein>
    <submittedName>
        <fullName evidence="9">Putative ABC transport system permease protein</fullName>
    </submittedName>
</protein>
<keyword evidence="4 6" id="KW-1133">Transmembrane helix</keyword>
<evidence type="ECO:0000313" key="10">
    <source>
        <dbReference type="Proteomes" id="UP000557307"/>
    </source>
</evidence>
<feature type="transmembrane region" description="Helical" evidence="6">
    <location>
        <begin position="20"/>
        <end position="42"/>
    </location>
</feature>
<feature type="transmembrane region" description="Helical" evidence="6">
    <location>
        <begin position="759"/>
        <end position="779"/>
    </location>
</feature>
<evidence type="ECO:0000259" key="7">
    <source>
        <dbReference type="Pfam" id="PF02687"/>
    </source>
</evidence>
<dbReference type="AlphaFoldDB" id="A0A840TRK8"/>
<feature type="domain" description="ABC3 transporter permease C-terminal" evidence="7">
    <location>
        <begin position="676"/>
        <end position="789"/>
    </location>
</feature>
<evidence type="ECO:0000259" key="8">
    <source>
        <dbReference type="Pfam" id="PF12704"/>
    </source>
</evidence>
<feature type="transmembrane region" description="Helical" evidence="6">
    <location>
        <begin position="427"/>
        <end position="449"/>
    </location>
</feature>
<name>A0A840TRK8_9BACT</name>
<reference evidence="9 10" key="1">
    <citation type="submission" date="2020-08" db="EMBL/GenBank/DDBJ databases">
        <title>Genomic Encyclopedia of Type Strains, Phase IV (KMG-IV): sequencing the most valuable type-strain genomes for metagenomic binning, comparative biology and taxonomic classification.</title>
        <authorList>
            <person name="Goeker M."/>
        </authorList>
    </citation>
    <scope>NUCLEOTIDE SEQUENCE [LARGE SCALE GENOMIC DNA]</scope>
    <source>
        <strain evidence="9 10">DSM 105074</strain>
    </source>
</reference>
<evidence type="ECO:0000256" key="2">
    <source>
        <dbReference type="ARBA" id="ARBA00022475"/>
    </source>
</evidence>
<gene>
    <name evidence="9" type="ORF">HNQ92_003715</name>
</gene>
<evidence type="ECO:0000256" key="1">
    <source>
        <dbReference type="ARBA" id="ARBA00004651"/>
    </source>
</evidence>
<feature type="transmembrane region" description="Helical" evidence="6">
    <location>
        <begin position="728"/>
        <end position="744"/>
    </location>
</feature>
<feature type="transmembrane region" description="Helical" evidence="6">
    <location>
        <begin position="385"/>
        <end position="407"/>
    </location>
</feature>
<dbReference type="InterPro" id="IPR050250">
    <property type="entry name" value="Macrolide_Exporter_MacB"/>
</dbReference>
<dbReference type="Pfam" id="PF12704">
    <property type="entry name" value="MacB_PCD"/>
    <property type="match status" value="1"/>
</dbReference>
<dbReference type="RefSeq" id="WP_184175847.1">
    <property type="nucleotide sequence ID" value="NZ_JACHGF010000006.1"/>
</dbReference>
<accession>A0A840TRK8</accession>
<dbReference type="PANTHER" id="PTHR30572:SF18">
    <property type="entry name" value="ABC-TYPE MACROLIDE FAMILY EXPORT SYSTEM PERMEASE COMPONENT 2"/>
    <property type="match status" value="1"/>
</dbReference>
<sequence>MIQNYFKIAWRNLLRNKVFSGINVLGLALGLACSLLIGLWVLDEVSFDQYHSNANKIFRINTHIKWSGNEYRLGVVAPPMGPSLQREYPEIKSTLRVKTGGETLFLAEEKSLYTPSVIYADSTLFSFFDYEFIEGFPSGALRDPNGVVLTQKLALALFGKIEGVEGKTVKVKENMPFTVKAVIKDPPANHHFHFGAILPYTNEAVSGANFSNWGSFSSETFLMLDQEDGGAKLERKMAAFYKKYIAEAIGDEGNSDIHFAITFQPLIDLHLYSSHLMGEENGGSMAYVYTFSAVGLFILLVALFNYINLTTARLAGRAKEISIRKAVGSQRFQLVAQFLAESTLLAFLALGISLLLLQALLPAFNTLTEKALSLNLWNGPTALQLLGLTLAVGLISGLYPAFVLSGFRPTDVLKGASTTGGKGALMRQSLVVVQFTISIIMIVGTVVVYQQLQFMQNNKLGFNQDQVLTIPLKSPSVQQMATLLKNKLKQSALISEASLSSGTIGKGMNNKMTFSFYKDGKEQPVSTEYFSVDADFLRTLQIGMKEGRHFSANSAADSTEAVLVNEAMLKRLGWKNLTTGLVEVDTKKVPIAGVIKDFHIRSLREKIEPLVLRLDQGQSDNMLLRLAPHNISSGLAYIESTFKELNPGQPFDYYFLDQTFAQQYKADERRGNLFLIFSGIAIFIACLGLFGLATFTAEQRTKEIGVRKVLGASVVSIVALLSKDFLKLVLIAILIASPIAWYAMKEWLADFAYKIEISWWYFALAGGLAVGIALLTVSFQSVKAALMNPVKSLRSE</sequence>
<keyword evidence="10" id="KW-1185">Reference proteome</keyword>
<dbReference type="EMBL" id="JACHGF010000006">
    <property type="protein sequence ID" value="MBB5285555.1"/>
    <property type="molecule type" value="Genomic_DNA"/>
</dbReference>
<feature type="transmembrane region" description="Helical" evidence="6">
    <location>
        <begin position="673"/>
        <end position="692"/>
    </location>
</feature>
<comment type="caution">
    <text evidence="9">The sequence shown here is derived from an EMBL/GenBank/DDBJ whole genome shotgun (WGS) entry which is preliminary data.</text>
</comment>
<dbReference type="Proteomes" id="UP000557307">
    <property type="component" value="Unassembled WGS sequence"/>
</dbReference>
<evidence type="ECO:0000256" key="4">
    <source>
        <dbReference type="ARBA" id="ARBA00022989"/>
    </source>
</evidence>
<organism evidence="9 10">
    <name type="scientific">Rhabdobacter roseus</name>
    <dbReference type="NCBI Taxonomy" id="1655419"/>
    <lineage>
        <taxon>Bacteria</taxon>
        <taxon>Pseudomonadati</taxon>
        <taxon>Bacteroidota</taxon>
        <taxon>Cytophagia</taxon>
        <taxon>Cytophagales</taxon>
        <taxon>Cytophagaceae</taxon>
        <taxon>Rhabdobacter</taxon>
    </lineage>
</organism>